<evidence type="ECO:0000256" key="1">
    <source>
        <dbReference type="SAM" id="MobiDB-lite"/>
    </source>
</evidence>
<comment type="caution">
    <text evidence="2">The sequence shown here is derived from an EMBL/GenBank/DDBJ whole genome shotgun (WGS) entry which is preliminary data.</text>
</comment>
<dbReference type="Proteomes" id="UP000228593">
    <property type="component" value="Unassembled WGS sequence"/>
</dbReference>
<organism evidence="2 3">
    <name type="scientific">Massilia psychrophila</name>
    <dbReference type="NCBI Taxonomy" id="1603353"/>
    <lineage>
        <taxon>Bacteria</taxon>
        <taxon>Pseudomonadati</taxon>
        <taxon>Pseudomonadota</taxon>
        <taxon>Betaproteobacteria</taxon>
        <taxon>Burkholderiales</taxon>
        <taxon>Oxalobacteraceae</taxon>
        <taxon>Telluria group</taxon>
        <taxon>Massilia</taxon>
    </lineage>
</organism>
<reference evidence="2 3" key="1">
    <citation type="submission" date="2017-10" db="EMBL/GenBank/DDBJ databases">
        <title>Massilia psychrophilum sp. nov., a novel purple-pigmented bacterium isolated from Tianshan glacier, Xinjiang Municipality, China.</title>
        <authorList>
            <person name="Wang H."/>
        </authorList>
    </citation>
    <scope>NUCLEOTIDE SEQUENCE [LARGE SCALE GENOMIC DNA]</scope>
    <source>
        <strain evidence="2 3">JCM 30813</strain>
    </source>
</reference>
<gene>
    <name evidence="2" type="ORF">CR103_00745</name>
</gene>
<feature type="region of interest" description="Disordered" evidence="1">
    <location>
        <begin position="42"/>
        <end position="64"/>
    </location>
</feature>
<protein>
    <submittedName>
        <fullName evidence="2">Uncharacterized protein</fullName>
    </submittedName>
</protein>
<sequence length="88" mass="9705">MATGARLLDKRRHVGHAVNGVVDAGERGERLRGAVARLGCPQPVEERNHQPNRPPLQRAKSGLADQRTEVFGQALPSMHQRLIARIVE</sequence>
<evidence type="ECO:0000313" key="2">
    <source>
        <dbReference type="EMBL" id="PIL41609.1"/>
    </source>
</evidence>
<proteinExistence type="predicted"/>
<name>A0A2G8T6L0_9BURK</name>
<accession>A0A2G8T6L0</accession>
<dbReference type="AlphaFoldDB" id="A0A2G8T6L0"/>
<keyword evidence="3" id="KW-1185">Reference proteome</keyword>
<evidence type="ECO:0000313" key="3">
    <source>
        <dbReference type="Proteomes" id="UP000228593"/>
    </source>
</evidence>
<dbReference type="EMBL" id="PDOB01000001">
    <property type="protein sequence ID" value="PIL41609.1"/>
    <property type="molecule type" value="Genomic_DNA"/>
</dbReference>